<gene>
    <name evidence="2" type="ORF">SRIM_037795</name>
</gene>
<evidence type="ECO:0000313" key="2">
    <source>
        <dbReference type="EMBL" id="QST85119.1"/>
    </source>
</evidence>
<feature type="transmembrane region" description="Helical" evidence="1">
    <location>
        <begin position="20"/>
        <end position="40"/>
    </location>
</feature>
<dbReference type="Proteomes" id="UP000011074">
    <property type="component" value="Chromosome"/>
</dbReference>
<reference evidence="2" key="3">
    <citation type="journal article" date="2021" name="bioRxiv">
        <title>Bilateral symmetry of linear streptomycete chromosomes.</title>
        <authorList>
            <person name="Algora-Gallardo L."/>
            <person name="Schniete J.K."/>
            <person name="Mark D.R."/>
            <person name="Hunter I.S."/>
            <person name="Herron P.R."/>
        </authorList>
    </citation>
    <scope>NUCLEOTIDE SEQUENCE</scope>
    <source>
        <strain evidence="2">ATCC 10970</strain>
    </source>
</reference>
<organism evidence="2 3">
    <name type="scientific">Streptomyces rimosus subsp. rimosus (strain ATCC 10970 / DSM 40260 / JCM 4667 / NRRL 2234)</name>
    <dbReference type="NCBI Taxonomy" id="1265868"/>
    <lineage>
        <taxon>Bacteria</taxon>
        <taxon>Bacillati</taxon>
        <taxon>Actinomycetota</taxon>
        <taxon>Actinomycetes</taxon>
        <taxon>Kitasatosporales</taxon>
        <taxon>Streptomycetaceae</taxon>
        <taxon>Streptomyces</taxon>
    </lineage>
</organism>
<protein>
    <submittedName>
        <fullName evidence="2">Uncharacterized protein</fullName>
    </submittedName>
</protein>
<evidence type="ECO:0000313" key="3">
    <source>
        <dbReference type="Proteomes" id="UP000011074"/>
    </source>
</evidence>
<accession>A0A8A1UZH4</accession>
<reference evidence="2" key="2">
    <citation type="submission" date="2020-01" db="EMBL/GenBank/DDBJ databases">
        <authorList>
            <person name="Algora L."/>
            <person name="Schniete J.K."/>
            <person name="MacFadyen A."/>
            <person name="Hoskisson P.A."/>
            <person name="Hunter I.S."/>
            <person name="Herron P.R."/>
        </authorList>
    </citation>
    <scope>NUCLEOTIDE SEQUENCE</scope>
    <source>
        <strain evidence="2">ATCC 10970</strain>
    </source>
</reference>
<keyword evidence="1" id="KW-0812">Transmembrane</keyword>
<keyword evidence="1" id="KW-0472">Membrane</keyword>
<reference evidence="2" key="1">
    <citation type="submission" date="2012-12" db="EMBL/GenBank/DDBJ databases">
        <authorList>
            <person name="Pethick F.E."/>
            <person name="MacFadyen A.C."/>
            <person name="Tang Z."/>
            <person name="Sangal V."/>
            <person name="Tze-Tze L."/>
            <person name="Chu J."/>
            <person name="Guo M."/>
            <person name="Kirby R."/>
            <person name="Hoskisson P.A."/>
            <person name="Herron P.R."/>
            <person name="Hunter I.S."/>
        </authorList>
    </citation>
    <scope>NUCLEOTIDE SEQUENCE</scope>
    <source>
        <strain evidence="2">ATCC 10970</strain>
    </source>
</reference>
<dbReference type="EMBL" id="CP048261">
    <property type="protein sequence ID" value="QST85119.1"/>
    <property type="molecule type" value="Genomic_DNA"/>
</dbReference>
<evidence type="ECO:0000256" key="1">
    <source>
        <dbReference type="SAM" id="Phobius"/>
    </source>
</evidence>
<dbReference type="GeneID" id="66859864"/>
<sequence length="47" mass="4970">MPVDLLCVKVAVQATAETDWVMVSMLIAFPAALLTFRGSIDANGAMT</sequence>
<proteinExistence type="predicted"/>
<dbReference type="RefSeq" id="WP_156100270.1">
    <property type="nucleotide sequence ID" value="NZ_CP048261.1"/>
</dbReference>
<dbReference type="AlphaFoldDB" id="A0A8A1UZH4"/>
<name>A0A8A1UZH4_STRR1</name>
<keyword evidence="1" id="KW-1133">Transmembrane helix</keyword>